<dbReference type="Pfam" id="PF00515">
    <property type="entry name" value="TPR_1"/>
    <property type="match status" value="1"/>
</dbReference>
<keyword evidence="1" id="KW-0677">Repeat</keyword>
<dbReference type="AlphaFoldDB" id="A0AAV2IPH1"/>
<dbReference type="Proteomes" id="UP001497497">
    <property type="component" value="Unassembled WGS sequence"/>
</dbReference>
<feature type="non-terminal residue" evidence="4">
    <location>
        <position position="244"/>
    </location>
</feature>
<gene>
    <name evidence="4" type="ORF">GSLYS_00022187001</name>
</gene>
<evidence type="ECO:0000313" key="5">
    <source>
        <dbReference type="Proteomes" id="UP001497497"/>
    </source>
</evidence>
<evidence type="ECO:0008006" key="6">
    <source>
        <dbReference type="Google" id="ProtNLM"/>
    </source>
</evidence>
<dbReference type="PROSITE" id="PS50005">
    <property type="entry name" value="TPR"/>
    <property type="match status" value="1"/>
</dbReference>
<dbReference type="PANTHER" id="PTHR44858:SF1">
    <property type="entry name" value="UDP-N-ACETYLGLUCOSAMINE--PEPTIDE N-ACETYLGLUCOSAMINYLTRANSFERASE SPINDLY-RELATED"/>
    <property type="match status" value="1"/>
</dbReference>
<reference evidence="4 5" key="1">
    <citation type="submission" date="2024-04" db="EMBL/GenBank/DDBJ databases">
        <authorList>
            <consortium name="Genoscope - CEA"/>
            <person name="William W."/>
        </authorList>
    </citation>
    <scope>NUCLEOTIDE SEQUENCE [LARGE SCALE GENOMIC DNA]</scope>
</reference>
<proteinExistence type="predicted"/>
<dbReference type="EMBL" id="CAXITT010001976">
    <property type="protein sequence ID" value="CAL1548870.1"/>
    <property type="molecule type" value="Genomic_DNA"/>
</dbReference>
<feature type="non-terminal residue" evidence="4">
    <location>
        <position position="1"/>
    </location>
</feature>
<dbReference type="SUPFAM" id="SSF48439">
    <property type="entry name" value="Protein prenylyltransferase"/>
    <property type="match status" value="1"/>
</dbReference>
<sequence length="244" mass="26886">DFNSVDDAINDLEKAVSLDNKYALAYSYLGLAKLYKDSVSGLTEMNRAIELQPKSAVSYFNRASFYQSQRELKKAIADYTQAILLHGTKPAYYNARGMAHFRSGDGVAAVQDFSTAVAQNPTFARGYFNRAYTYKKFPAAAADPYIERGLMRSTSTGINIDGLDAETIAELNLALADFQQAIKLNPKSAEAFNGRASCYDQLGKKDLALADYTKAIELDPNLATAYMGRMAIYCEMGKKELSFA</sequence>
<organism evidence="4 5">
    <name type="scientific">Lymnaea stagnalis</name>
    <name type="common">Great pond snail</name>
    <name type="synonym">Helix stagnalis</name>
    <dbReference type="NCBI Taxonomy" id="6523"/>
    <lineage>
        <taxon>Eukaryota</taxon>
        <taxon>Metazoa</taxon>
        <taxon>Spiralia</taxon>
        <taxon>Lophotrochozoa</taxon>
        <taxon>Mollusca</taxon>
        <taxon>Gastropoda</taxon>
        <taxon>Heterobranchia</taxon>
        <taxon>Euthyneura</taxon>
        <taxon>Panpulmonata</taxon>
        <taxon>Hygrophila</taxon>
        <taxon>Lymnaeoidea</taxon>
        <taxon>Lymnaeidae</taxon>
        <taxon>Lymnaea</taxon>
    </lineage>
</organism>
<dbReference type="Gene3D" id="1.25.40.10">
    <property type="entry name" value="Tetratricopeptide repeat domain"/>
    <property type="match status" value="3"/>
</dbReference>
<dbReference type="InterPro" id="IPR011990">
    <property type="entry name" value="TPR-like_helical_dom_sf"/>
</dbReference>
<comment type="caution">
    <text evidence="4">The sequence shown here is derived from an EMBL/GenBank/DDBJ whole genome shotgun (WGS) entry which is preliminary data.</text>
</comment>
<dbReference type="InterPro" id="IPR050498">
    <property type="entry name" value="Ycf3"/>
</dbReference>
<keyword evidence="2 3" id="KW-0802">TPR repeat</keyword>
<protein>
    <recommendedName>
        <fullName evidence="6">Tetratricopeptide repeat protein</fullName>
    </recommendedName>
</protein>
<evidence type="ECO:0000256" key="1">
    <source>
        <dbReference type="ARBA" id="ARBA00022737"/>
    </source>
</evidence>
<evidence type="ECO:0000256" key="3">
    <source>
        <dbReference type="PROSITE-ProRule" id="PRU00339"/>
    </source>
</evidence>
<evidence type="ECO:0000313" key="4">
    <source>
        <dbReference type="EMBL" id="CAL1548870.1"/>
    </source>
</evidence>
<dbReference type="PROSITE" id="PS50293">
    <property type="entry name" value="TPR_REGION"/>
    <property type="match status" value="1"/>
</dbReference>
<feature type="repeat" description="TPR" evidence="3">
    <location>
        <begin position="189"/>
        <end position="222"/>
    </location>
</feature>
<dbReference type="Pfam" id="PF13431">
    <property type="entry name" value="TPR_17"/>
    <property type="match status" value="1"/>
</dbReference>
<keyword evidence="5" id="KW-1185">Reference proteome</keyword>
<accession>A0AAV2IPH1</accession>
<dbReference type="PANTHER" id="PTHR44858">
    <property type="entry name" value="TETRATRICOPEPTIDE REPEAT PROTEIN 6"/>
    <property type="match status" value="1"/>
</dbReference>
<dbReference type="SMART" id="SM00028">
    <property type="entry name" value="TPR"/>
    <property type="match status" value="4"/>
</dbReference>
<name>A0AAV2IPH1_LYMST</name>
<dbReference type="InterPro" id="IPR019734">
    <property type="entry name" value="TPR_rpt"/>
</dbReference>
<evidence type="ECO:0000256" key="2">
    <source>
        <dbReference type="ARBA" id="ARBA00022803"/>
    </source>
</evidence>